<evidence type="ECO:0000256" key="4">
    <source>
        <dbReference type="PROSITE-ProRule" id="PRU01248"/>
    </source>
</evidence>
<dbReference type="PROSITE" id="PS51900">
    <property type="entry name" value="CB"/>
    <property type="match status" value="1"/>
</dbReference>
<dbReference type="InterPro" id="IPR044068">
    <property type="entry name" value="CB"/>
</dbReference>
<dbReference type="Gene3D" id="1.10.150.130">
    <property type="match status" value="1"/>
</dbReference>
<dbReference type="Proteomes" id="UP001183585">
    <property type="component" value="Unassembled WGS sequence"/>
</dbReference>
<evidence type="ECO:0000256" key="1">
    <source>
        <dbReference type="ARBA" id="ARBA00022908"/>
    </source>
</evidence>
<name>A0ABU2CIM7_9MICO</name>
<dbReference type="InterPro" id="IPR002104">
    <property type="entry name" value="Integrase_catalytic"/>
</dbReference>
<evidence type="ECO:0000313" key="7">
    <source>
        <dbReference type="EMBL" id="MDR7381185.1"/>
    </source>
</evidence>
<feature type="domain" description="Core-binding (CB)" evidence="6">
    <location>
        <begin position="23"/>
        <end position="136"/>
    </location>
</feature>
<evidence type="ECO:0000256" key="2">
    <source>
        <dbReference type="ARBA" id="ARBA00023125"/>
    </source>
</evidence>
<dbReference type="CDD" id="cd00397">
    <property type="entry name" value="DNA_BRE_C"/>
    <property type="match status" value="1"/>
</dbReference>
<keyword evidence="8" id="KW-1185">Reference proteome</keyword>
<dbReference type="InterPro" id="IPR010998">
    <property type="entry name" value="Integrase_recombinase_N"/>
</dbReference>
<evidence type="ECO:0000259" key="6">
    <source>
        <dbReference type="PROSITE" id="PS51900"/>
    </source>
</evidence>
<dbReference type="PANTHER" id="PTHR30349">
    <property type="entry name" value="PHAGE INTEGRASE-RELATED"/>
    <property type="match status" value="1"/>
</dbReference>
<feature type="domain" description="Tyr recombinase" evidence="5">
    <location>
        <begin position="183"/>
        <end position="360"/>
    </location>
</feature>
<dbReference type="InterPro" id="IPR013762">
    <property type="entry name" value="Integrase-like_cat_sf"/>
</dbReference>
<dbReference type="SUPFAM" id="SSF56349">
    <property type="entry name" value="DNA breaking-rejoining enzymes"/>
    <property type="match status" value="1"/>
</dbReference>
<sequence>MVTDVGRVVEFETGLRWRVLFPELEHVAASGYLRDLAASDCSAGTLRSYAYDLLRWFRFLHGRWTPWDRAERIDVREFVEWLRETPVQQRVRRRPDVPAPGSVNPLTGKTSLGTMYAARTINHQLSVLFGFYEWACAADLGPLVNPVPAQRTRSAGRVAAHHNPMEDFVIHQRARYRQKTPHPTWRAIPDDAADALFGALRSHRDRALVSFWLSSGVRASELLGLRHGGDLDAGAKTITVVSKGSRLRETVPASVDSFVWLALYLQEGPPVEHGGPVWWTRQGTPRPLTYHAARAVLQRANASLGTNWTLHDLRHTAAARLLADPAFTLFDVQTILRHASISTTQIYTQPRLEDLVAKVLEHHARPRPARPVIEPTYDESMVRELLGLPA</sequence>
<dbReference type="Pfam" id="PF02899">
    <property type="entry name" value="Phage_int_SAM_1"/>
    <property type="match status" value="1"/>
</dbReference>
<dbReference type="Pfam" id="PF00589">
    <property type="entry name" value="Phage_integrase"/>
    <property type="match status" value="1"/>
</dbReference>
<accession>A0ABU2CIM7</accession>
<evidence type="ECO:0000313" key="8">
    <source>
        <dbReference type="Proteomes" id="UP001183585"/>
    </source>
</evidence>
<gene>
    <name evidence="7" type="ORF">J2S48_000700</name>
</gene>
<evidence type="ECO:0000259" key="5">
    <source>
        <dbReference type="PROSITE" id="PS51898"/>
    </source>
</evidence>
<dbReference type="PANTHER" id="PTHR30349:SF81">
    <property type="entry name" value="TYROSINE RECOMBINASE XERC"/>
    <property type="match status" value="1"/>
</dbReference>
<dbReference type="InterPro" id="IPR050090">
    <property type="entry name" value="Tyrosine_recombinase_XerCD"/>
</dbReference>
<keyword evidence="2 4" id="KW-0238">DNA-binding</keyword>
<keyword evidence="1" id="KW-0229">DNA integration</keyword>
<dbReference type="RefSeq" id="WP_274997556.1">
    <property type="nucleotide sequence ID" value="NZ_JAJQQP010000016.1"/>
</dbReference>
<dbReference type="PROSITE" id="PS51898">
    <property type="entry name" value="TYR_RECOMBINASE"/>
    <property type="match status" value="1"/>
</dbReference>
<dbReference type="EMBL" id="JAVDYE010000001">
    <property type="protein sequence ID" value="MDR7381185.1"/>
    <property type="molecule type" value="Genomic_DNA"/>
</dbReference>
<proteinExistence type="predicted"/>
<dbReference type="InterPro" id="IPR011010">
    <property type="entry name" value="DNA_brk_join_enz"/>
</dbReference>
<organism evidence="7 8">
    <name type="scientific">Promicromonospora iranensis</name>
    <dbReference type="NCBI Taxonomy" id="1105144"/>
    <lineage>
        <taxon>Bacteria</taxon>
        <taxon>Bacillati</taxon>
        <taxon>Actinomycetota</taxon>
        <taxon>Actinomycetes</taxon>
        <taxon>Micrococcales</taxon>
        <taxon>Promicromonosporaceae</taxon>
        <taxon>Promicromonospora</taxon>
    </lineage>
</organism>
<protein>
    <submittedName>
        <fullName evidence="7">Site-specific recombinase XerD</fullName>
    </submittedName>
</protein>
<evidence type="ECO:0000256" key="3">
    <source>
        <dbReference type="ARBA" id="ARBA00023172"/>
    </source>
</evidence>
<dbReference type="Gene3D" id="1.10.443.10">
    <property type="entry name" value="Intergrase catalytic core"/>
    <property type="match status" value="1"/>
</dbReference>
<reference evidence="7 8" key="1">
    <citation type="submission" date="2023-07" db="EMBL/GenBank/DDBJ databases">
        <title>Sequencing the genomes of 1000 actinobacteria strains.</title>
        <authorList>
            <person name="Klenk H.-P."/>
        </authorList>
    </citation>
    <scope>NUCLEOTIDE SEQUENCE [LARGE SCALE GENOMIC DNA]</scope>
    <source>
        <strain evidence="7 8">DSM 45554</strain>
    </source>
</reference>
<comment type="caution">
    <text evidence="7">The sequence shown here is derived from an EMBL/GenBank/DDBJ whole genome shotgun (WGS) entry which is preliminary data.</text>
</comment>
<dbReference type="InterPro" id="IPR004107">
    <property type="entry name" value="Integrase_SAM-like_N"/>
</dbReference>
<keyword evidence="3" id="KW-0233">DNA recombination</keyword>